<keyword evidence="1" id="KW-1133">Transmembrane helix</keyword>
<reference evidence="2" key="1">
    <citation type="journal article" date="2022" name="Int. J. Mol. Sci.">
        <title>Draft Genome of Tanacetum Coccineum: Genomic Comparison of Closely Related Tanacetum-Family Plants.</title>
        <authorList>
            <person name="Yamashiro T."/>
            <person name="Shiraishi A."/>
            <person name="Nakayama K."/>
            <person name="Satake H."/>
        </authorList>
    </citation>
    <scope>NUCLEOTIDE SEQUENCE</scope>
</reference>
<proteinExistence type="predicted"/>
<evidence type="ECO:0000256" key="1">
    <source>
        <dbReference type="SAM" id="Phobius"/>
    </source>
</evidence>
<evidence type="ECO:0000313" key="2">
    <source>
        <dbReference type="EMBL" id="GJT08803.1"/>
    </source>
</evidence>
<keyword evidence="1" id="KW-0472">Membrane</keyword>
<evidence type="ECO:0000313" key="3">
    <source>
        <dbReference type="Proteomes" id="UP001151760"/>
    </source>
</evidence>
<reference evidence="2" key="2">
    <citation type="submission" date="2022-01" db="EMBL/GenBank/DDBJ databases">
        <authorList>
            <person name="Yamashiro T."/>
            <person name="Shiraishi A."/>
            <person name="Satake H."/>
            <person name="Nakayama K."/>
        </authorList>
    </citation>
    <scope>NUCLEOTIDE SEQUENCE</scope>
</reference>
<feature type="transmembrane region" description="Helical" evidence="1">
    <location>
        <begin position="26"/>
        <end position="51"/>
    </location>
</feature>
<dbReference type="EMBL" id="BQNB010012859">
    <property type="protein sequence ID" value="GJT08803.1"/>
    <property type="molecule type" value="Genomic_DNA"/>
</dbReference>
<accession>A0ABQ5B4W9</accession>
<keyword evidence="3" id="KW-1185">Reference proteome</keyword>
<sequence length="103" mass="11424">MTAFDIDIRLIRYSFVSESVFCVLEYLLGIPLPIFGLICATFSLDIFAFIFPDLFVSSHSRYPYHVINAPMVKTLFRGGVIGSTAFPFGAYGCILGTKREAGI</sequence>
<comment type="caution">
    <text evidence="2">The sequence shown here is derived from an EMBL/GenBank/DDBJ whole genome shotgun (WGS) entry which is preliminary data.</text>
</comment>
<gene>
    <name evidence="2" type="ORF">Tco_0843265</name>
</gene>
<protein>
    <submittedName>
        <fullName evidence="2">Uncharacterized protein</fullName>
    </submittedName>
</protein>
<name>A0ABQ5B4W9_9ASTR</name>
<organism evidence="2 3">
    <name type="scientific">Tanacetum coccineum</name>
    <dbReference type="NCBI Taxonomy" id="301880"/>
    <lineage>
        <taxon>Eukaryota</taxon>
        <taxon>Viridiplantae</taxon>
        <taxon>Streptophyta</taxon>
        <taxon>Embryophyta</taxon>
        <taxon>Tracheophyta</taxon>
        <taxon>Spermatophyta</taxon>
        <taxon>Magnoliopsida</taxon>
        <taxon>eudicotyledons</taxon>
        <taxon>Gunneridae</taxon>
        <taxon>Pentapetalae</taxon>
        <taxon>asterids</taxon>
        <taxon>campanulids</taxon>
        <taxon>Asterales</taxon>
        <taxon>Asteraceae</taxon>
        <taxon>Asteroideae</taxon>
        <taxon>Anthemideae</taxon>
        <taxon>Anthemidinae</taxon>
        <taxon>Tanacetum</taxon>
    </lineage>
</organism>
<keyword evidence="1" id="KW-0812">Transmembrane</keyword>
<dbReference type="Proteomes" id="UP001151760">
    <property type="component" value="Unassembled WGS sequence"/>
</dbReference>